<keyword evidence="5" id="KW-1185">Reference proteome</keyword>
<dbReference type="InterPro" id="IPR003399">
    <property type="entry name" value="Mce/MlaD"/>
</dbReference>
<keyword evidence="2" id="KW-1133">Transmembrane helix</keyword>
<dbReference type="Proteomes" id="UP000715441">
    <property type="component" value="Unassembled WGS sequence"/>
</dbReference>
<evidence type="ECO:0000256" key="1">
    <source>
        <dbReference type="SAM" id="MobiDB-lite"/>
    </source>
</evidence>
<evidence type="ECO:0000259" key="3">
    <source>
        <dbReference type="Pfam" id="PF02470"/>
    </source>
</evidence>
<comment type="caution">
    <text evidence="4">The sequence shown here is derived from an EMBL/GenBank/DDBJ whole genome shotgun (WGS) entry which is preliminary data.</text>
</comment>
<gene>
    <name evidence="4" type="ORF">HFP15_15180</name>
</gene>
<evidence type="ECO:0000313" key="5">
    <source>
        <dbReference type="Proteomes" id="UP000715441"/>
    </source>
</evidence>
<keyword evidence="2" id="KW-0812">Transmembrane</keyword>
<dbReference type="RefSeq" id="WP_168515894.1">
    <property type="nucleotide sequence ID" value="NZ_JAAXLS010000008.1"/>
</dbReference>
<name>A0ABX1J736_9PSEU</name>
<reference evidence="4 5" key="1">
    <citation type="submission" date="2020-04" db="EMBL/GenBank/DDBJ databases">
        <title>Novel species.</title>
        <authorList>
            <person name="Teo W.F.A."/>
            <person name="Lipun K."/>
            <person name="Srisuk N."/>
            <person name="Duangmal K."/>
        </authorList>
    </citation>
    <scope>NUCLEOTIDE SEQUENCE [LARGE SCALE GENOMIC DNA]</scope>
    <source>
        <strain evidence="4 5">K13G38</strain>
    </source>
</reference>
<feature type="domain" description="Mce/MlaD" evidence="3">
    <location>
        <begin position="44"/>
        <end position="119"/>
    </location>
</feature>
<sequence length="420" mass="43238">MPKPVHRDVARRFLVGIAACVLAGVIGLVGAIVQTGGALPGKSYTYVTAAFGNVGTLNSGKDVKENGIRTGTVSQIVYSGGQAIVTLRLDGPRTVYRDARASVGDSSALGKKYIEFDPGTPSAGPLGNAPIPSSQTKDSSSLETVLDALDPQTRSALASSLQQLGTGLAGHGADLNGLVRAAPGMLDDVSQVAAAASSPDANLPGLLNSADNLVGRFSGREQQLTALVGQLDTTLRAVDVDNGAPLRDSLQKLPQTLVDLRGGLASLNAPLSDVRAALTTIEPGAQSLGQATPDLRGLLREGVTPLRKVPGVSKQALPAVDDLTHTLSDARPLVPQLAQTLHSADLLLFGLAPYAPDAGRFFSEHDLLSGQLSPDQHYFAAMLAAPSLYSVAGLPDPLVKQEPYPAPGGGAWHDTPGGTR</sequence>
<accession>A0ABX1J736</accession>
<dbReference type="EMBL" id="JAAXLS010000008">
    <property type="protein sequence ID" value="NKQ54230.1"/>
    <property type="molecule type" value="Genomic_DNA"/>
</dbReference>
<proteinExistence type="predicted"/>
<feature type="region of interest" description="Disordered" evidence="1">
    <location>
        <begin position="400"/>
        <end position="420"/>
    </location>
</feature>
<dbReference type="Pfam" id="PF02470">
    <property type="entry name" value="MlaD"/>
    <property type="match status" value="1"/>
</dbReference>
<keyword evidence="2" id="KW-0472">Membrane</keyword>
<organism evidence="4 5">
    <name type="scientific">Amycolatopsis acididurans</name>
    <dbReference type="NCBI Taxonomy" id="2724524"/>
    <lineage>
        <taxon>Bacteria</taxon>
        <taxon>Bacillati</taxon>
        <taxon>Actinomycetota</taxon>
        <taxon>Actinomycetes</taxon>
        <taxon>Pseudonocardiales</taxon>
        <taxon>Pseudonocardiaceae</taxon>
        <taxon>Amycolatopsis</taxon>
    </lineage>
</organism>
<dbReference type="PANTHER" id="PTHR33371:SF4">
    <property type="entry name" value="INTERMEMBRANE PHOSPHOLIPID TRANSPORT SYSTEM BINDING PROTEIN MLAD"/>
    <property type="match status" value="1"/>
</dbReference>
<feature type="region of interest" description="Disordered" evidence="1">
    <location>
        <begin position="119"/>
        <end position="140"/>
    </location>
</feature>
<evidence type="ECO:0000256" key="2">
    <source>
        <dbReference type="SAM" id="Phobius"/>
    </source>
</evidence>
<feature type="transmembrane region" description="Helical" evidence="2">
    <location>
        <begin position="12"/>
        <end position="33"/>
    </location>
</feature>
<evidence type="ECO:0000313" key="4">
    <source>
        <dbReference type="EMBL" id="NKQ54230.1"/>
    </source>
</evidence>
<dbReference type="InterPro" id="IPR052336">
    <property type="entry name" value="MlaD_Phospholipid_Transporter"/>
</dbReference>
<feature type="compositionally biased region" description="Polar residues" evidence="1">
    <location>
        <begin position="131"/>
        <end position="140"/>
    </location>
</feature>
<protein>
    <submittedName>
        <fullName evidence="4">MCE family protein</fullName>
    </submittedName>
</protein>
<dbReference type="PANTHER" id="PTHR33371">
    <property type="entry name" value="INTERMEMBRANE PHOSPHOLIPID TRANSPORT SYSTEM BINDING PROTEIN MLAD-RELATED"/>
    <property type="match status" value="1"/>
</dbReference>